<protein>
    <submittedName>
        <fullName evidence="9">PKHD-type hydroxylase</fullName>
        <ecNumber evidence="9">1.14.11.-</ecNumber>
    </submittedName>
</protein>
<evidence type="ECO:0000313" key="10">
    <source>
        <dbReference type="Proteomes" id="UP000293912"/>
    </source>
</evidence>
<dbReference type="GO" id="GO:0006974">
    <property type="term" value="P:DNA damage response"/>
    <property type="evidence" value="ECO:0007669"/>
    <property type="project" value="TreeGrafter"/>
</dbReference>
<dbReference type="Proteomes" id="UP000293912">
    <property type="component" value="Chromosome"/>
</dbReference>
<comment type="cofactor">
    <cofactor evidence="1 7">
        <name>L-ascorbate</name>
        <dbReference type="ChEBI" id="CHEBI:38290"/>
    </cofactor>
</comment>
<dbReference type="InterPro" id="IPR005123">
    <property type="entry name" value="Oxoglu/Fe-dep_dioxygenase_dom"/>
</dbReference>
<keyword evidence="2 7" id="KW-0479">Metal-binding</keyword>
<comment type="cofactor">
    <cofactor evidence="7">
        <name>Fe(2+)</name>
        <dbReference type="ChEBI" id="CHEBI:29033"/>
    </cofactor>
    <text evidence="7">Binds 1 Fe(2+) ion per subunit.</text>
</comment>
<evidence type="ECO:0000256" key="1">
    <source>
        <dbReference type="ARBA" id="ARBA00001961"/>
    </source>
</evidence>
<dbReference type="InterPro" id="IPR044862">
    <property type="entry name" value="Pro_4_hyd_alph_FE2OG_OXY"/>
</dbReference>
<dbReference type="Pfam" id="PF13640">
    <property type="entry name" value="2OG-FeII_Oxy_3"/>
    <property type="match status" value="1"/>
</dbReference>
<dbReference type="EMBL" id="CP037867">
    <property type="protein sequence ID" value="QBM27984.1"/>
    <property type="molecule type" value="Genomic_DNA"/>
</dbReference>
<reference evidence="9 10" key="1">
    <citation type="submission" date="2019-03" db="EMBL/GenBank/DDBJ databases">
        <authorList>
            <person name="Sebastian G."/>
            <person name="Baumann P."/>
            <person name="Ruckert C."/>
            <person name="Kalinowski J."/>
            <person name="Nebel B."/>
            <person name="Takors R."/>
            <person name="Blombach B."/>
        </authorList>
    </citation>
    <scope>NUCLEOTIDE SEQUENCE [LARGE SCALE GENOMIC DNA]</scope>
    <source>
        <strain evidence="9 10">DSM 1084</strain>
    </source>
</reference>
<feature type="binding site" evidence="7">
    <location>
        <position position="172"/>
    </location>
    <ligand>
        <name>2-oxoglutarate</name>
        <dbReference type="ChEBI" id="CHEBI:16810"/>
    </ligand>
</feature>
<evidence type="ECO:0000256" key="5">
    <source>
        <dbReference type="ARBA" id="ARBA00023002"/>
    </source>
</evidence>
<dbReference type="PROSITE" id="PS51471">
    <property type="entry name" value="FE2OG_OXY"/>
    <property type="match status" value="1"/>
</dbReference>
<keyword evidence="6 7" id="KW-0408">Iron</keyword>
<dbReference type="Pfam" id="PF18331">
    <property type="entry name" value="PKHD_C"/>
    <property type="match status" value="1"/>
</dbReference>
<dbReference type="GO" id="GO:0016706">
    <property type="term" value="F:2-oxoglutarate-dependent dioxygenase activity"/>
    <property type="evidence" value="ECO:0007669"/>
    <property type="project" value="UniProtKB-UniRule"/>
</dbReference>
<dbReference type="NCBIfam" id="NF003974">
    <property type="entry name" value="PRK05467.1-3"/>
    <property type="match status" value="1"/>
</dbReference>
<feature type="domain" description="Fe2OG dioxygenase" evidence="8">
    <location>
        <begin position="78"/>
        <end position="181"/>
    </location>
</feature>
<keyword evidence="3 7" id="KW-0847">Vitamin C</keyword>
<evidence type="ECO:0000256" key="3">
    <source>
        <dbReference type="ARBA" id="ARBA00022896"/>
    </source>
</evidence>
<evidence type="ECO:0000313" key="9">
    <source>
        <dbReference type="EMBL" id="QBM27984.1"/>
    </source>
</evidence>
<dbReference type="PANTHER" id="PTHR41536:SF1">
    <property type="entry name" value="PKHD-TYPE HYDROXYLASE YBIX"/>
    <property type="match status" value="1"/>
</dbReference>
<evidence type="ECO:0000256" key="6">
    <source>
        <dbReference type="ARBA" id="ARBA00023004"/>
    </source>
</evidence>
<keyword evidence="4 7" id="KW-0223">Dioxygenase</keyword>
<dbReference type="GO" id="GO:0031418">
    <property type="term" value="F:L-ascorbic acid binding"/>
    <property type="evidence" value="ECO:0007669"/>
    <property type="project" value="UniProtKB-KW"/>
</dbReference>
<evidence type="ECO:0000256" key="7">
    <source>
        <dbReference type="HAMAP-Rule" id="MF_00657"/>
    </source>
</evidence>
<dbReference type="Gene3D" id="4.10.860.20">
    <property type="entry name" value="Rabenosyn, Rab binding domain"/>
    <property type="match status" value="1"/>
</dbReference>
<name>A0A4P6X2V2_HYDPS</name>
<dbReference type="SMART" id="SM00702">
    <property type="entry name" value="P4Hc"/>
    <property type="match status" value="1"/>
</dbReference>
<feature type="binding site" evidence="7">
    <location>
        <position position="97"/>
    </location>
    <ligand>
        <name>Fe cation</name>
        <dbReference type="ChEBI" id="CHEBI:24875"/>
    </ligand>
</feature>
<dbReference type="InterPro" id="IPR023550">
    <property type="entry name" value="PKHD_hydroxylase"/>
</dbReference>
<dbReference type="InterPro" id="IPR006620">
    <property type="entry name" value="Pro_4_hyd_alph"/>
</dbReference>
<dbReference type="EC" id="1.14.11.-" evidence="9"/>
<evidence type="ECO:0000256" key="4">
    <source>
        <dbReference type="ARBA" id="ARBA00022964"/>
    </source>
</evidence>
<sequence length="229" mass="25555">MLLTLPDILSPDDIRTARDLLRSAPWADGRDSAGPQALTVKNNQQLPHDCEAATRIRQMVLDGLNRSALFFSAALPLRIFTPRINRYGGEHNTYGNHIDNAVRLKATTAGTEYVRTDVSCTVFLNDPGEYDGGELTVSDTYGTRGVKLPAGHAVLYPGTSLHQVTPVTRGERLACFLWVQSMVRSDEQRRLLYELDMNLLALRQRHGETTETTGLTGTYHNLLRMWAET</sequence>
<dbReference type="GO" id="GO:0005506">
    <property type="term" value="F:iron ion binding"/>
    <property type="evidence" value="ECO:0007669"/>
    <property type="project" value="UniProtKB-UniRule"/>
</dbReference>
<dbReference type="RefSeq" id="WP_133156496.1">
    <property type="nucleotide sequence ID" value="NZ_CP037867.1"/>
</dbReference>
<feature type="binding site" evidence="7">
    <location>
        <position position="162"/>
    </location>
    <ligand>
        <name>Fe cation</name>
        <dbReference type="ChEBI" id="CHEBI:24875"/>
    </ligand>
</feature>
<dbReference type="AlphaFoldDB" id="A0A4P6X2V2"/>
<evidence type="ECO:0000256" key="2">
    <source>
        <dbReference type="ARBA" id="ARBA00022723"/>
    </source>
</evidence>
<accession>A0A4P6X2V2</accession>
<dbReference type="GO" id="GO:0006879">
    <property type="term" value="P:intracellular iron ion homeostasis"/>
    <property type="evidence" value="ECO:0007669"/>
    <property type="project" value="TreeGrafter"/>
</dbReference>
<dbReference type="NCBIfam" id="NF003975">
    <property type="entry name" value="PRK05467.1-4"/>
    <property type="match status" value="1"/>
</dbReference>
<dbReference type="Gene3D" id="2.60.120.620">
    <property type="entry name" value="q2cbj1_9rhob like domain"/>
    <property type="match status" value="1"/>
</dbReference>
<keyword evidence="5 7" id="KW-0560">Oxidoreductase</keyword>
<evidence type="ECO:0000259" key="8">
    <source>
        <dbReference type="PROSITE" id="PS51471"/>
    </source>
</evidence>
<dbReference type="InterPro" id="IPR041097">
    <property type="entry name" value="PKHD_C"/>
</dbReference>
<gene>
    <name evidence="9" type="ORF">HPF_09825</name>
</gene>
<dbReference type="PANTHER" id="PTHR41536">
    <property type="entry name" value="PKHD-TYPE HYDROXYLASE YBIX"/>
    <property type="match status" value="1"/>
</dbReference>
<dbReference type="KEGG" id="hpse:HPF_09825"/>
<proteinExistence type="inferred from homology"/>
<keyword evidence="10" id="KW-1185">Reference proteome</keyword>
<feature type="binding site" evidence="7">
    <location>
        <position position="99"/>
    </location>
    <ligand>
        <name>Fe cation</name>
        <dbReference type="ChEBI" id="CHEBI:24875"/>
    </ligand>
</feature>
<organism evidence="9 10">
    <name type="scientific">Hydrogenophaga pseudoflava</name>
    <name type="common">Pseudomonas carboxydoflava</name>
    <dbReference type="NCBI Taxonomy" id="47421"/>
    <lineage>
        <taxon>Bacteria</taxon>
        <taxon>Pseudomonadati</taxon>
        <taxon>Pseudomonadota</taxon>
        <taxon>Betaproteobacteria</taxon>
        <taxon>Burkholderiales</taxon>
        <taxon>Comamonadaceae</taxon>
        <taxon>Hydrogenophaga</taxon>
    </lineage>
</organism>
<dbReference type="HAMAP" id="MF_00657">
    <property type="entry name" value="Hydroxyl_YbiX"/>
    <property type="match status" value="1"/>
</dbReference>